<evidence type="ECO:0000313" key="2">
    <source>
        <dbReference type="EMBL" id="KAK8754518.1"/>
    </source>
</evidence>
<feature type="region of interest" description="Disordered" evidence="1">
    <location>
        <begin position="263"/>
        <end position="293"/>
    </location>
</feature>
<proteinExistence type="predicted"/>
<feature type="compositionally biased region" description="Basic and acidic residues" evidence="1">
    <location>
        <begin position="204"/>
        <end position="213"/>
    </location>
</feature>
<keyword evidence="3" id="KW-1185">Reference proteome</keyword>
<name>A0AAW0YRR5_CHEQU</name>
<evidence type="ECO:0000313" key="3">
    <source>
        <dbReference type="Proteomes" id="UP001445076"/>
    </source>
</evidence>
<sequence length="454" mass="50596">HAPHCSQNSFIFISLTKIKGMAVVYKILAVLVVVNNMLVPTSCGSIKLHQLTRYMVDGNHDGAIWQAPVMSEMEDVTVDSGFSDFGTSGVRARFEANRLGPTVEGEFQSNFVENELESGVEANGLESRIGANEFESRVEANEFESRTEANEFESGVEGNGLESRIGANEFESGIEGNGLESRVEANRLGSRVEANRLGSRLEAKGVDSSDLRRQSHTGRVRTKADLEEDRHVRSFFLLGRAYAAPGWNFPLMEPVAGRLGTSYPETGTYQRGDKSRVQKRSSVRERTHNGKKNSKMNKIKMCNVKPWKVKPKPCKVSSLITPSTTFFKINNLLSHLTGGECERSVIGSLTSPEQHSIIDSIPVSRCDHSLSGCSFGEPFPKVHKHIVKEAKIQITNQTYSGFLIFKYKDAKNCMCTNSNTSDNPYPKIYDMYLLFEGQRKYKVNDSCYRNFVLG</sequence>
<feature type="compositionally biased region" description="Basic and acidic residues" evidence="1">
    <location>
        <begin position="271"/>
        <end position="288"/>
    </location>
</feature>
<comment type="caution">
    <text evidence="2">The sequence shown here is derived from an EMBL/GenBank/DDBJ whole genome shotgun (WGS) entry which is preliminary data.</text>
</comment>
<protein>
    <submittedName>
        <fullName evidence="2">Uncharacterized protein</fullName>
    </submittedName>
</protein>
<dbReference type="EMBL" id="JARKIK010000001">
    <property type="protein sequence ID" value="KAK8754518.1"/>
    <property type="molecule type" value="Genomic_DNA"/>
</dbReference>
<accession>A0AAW0YRR5</accession>
<organism evidence="2 3">
    <name type="scientific">Cherax quadricarinatus</name>
    <name type="common">Australian red claw crayfish</name>
    <dbReference type="NCBI Taxonomy" id="27406"/>
    <lineage>
        <taxon>Eukaryota</taxon>
        <taxon>Metazoa</taxon>
        <taxon>Ecdysozoa</taxon>
        <taxon>Arthropoda</taxon>
        <taxon>Crustacea</taxon>
        <taxon>Multicrustacea</taxon>
        <taxon>Malacostraca</taxon>
        <taxon>Eumalacostraca</taxon>
        <taxon>Eucarida</taxon>
        <taxon>Decapoda</taxon>
        <taxon>Pleocyemata</taxon>
        <taxon>Astacidea</taxon>
        <taxon>Parastacoidea</taxon>
        <taxon>Parastacidae</taxon>
        <taxon>Cherax</taxon>
    </lineage>
</organism>
<dbReference type="AlphaFoldDB" id="A0AAW0YRR5"/>
<gene>
    <name evidence="2" type="ORF">OTU49_016561</name>
</gene>
<evidence type="ECO:0000256" key="1">
    <source>
        <dbReference type="SAM" id="MobiDB-lite"/>
    </source>
</evidence>
<reference evidence="2 3" key="1">
    <citation type="journal article" date="2024" name="BMC Genomics">
        <title>Genome assembly of redclaw crayfish (Cherax quadricarinatus) provides insights into its immune adaptation and hypoxia tolerance.</title>
        <authorList>
            <person name="Liu Z."/>
            <person name="Zheng J."/>
            <person name="Li H."/>
            <person name="Fang K."/>
            <person name="Wang S."/>
            <person name="He J."/>
            <person name="Zhou D."/>
            <person name="Weng S."/>
            <person name="Chi M."/>
            <person name="Gu Z."/>
            <person name="He J."/>
            <person name="Li F."/>
            <person name="Wang M."/>
        </authorList>
    </citation>
    <scope>NUCLEOTIDE SEQUENCE [LARGE SCALE GENOMIC DNA]</scope>
    <source>
        <strain evidence="2">ZL_2023a</strain>
    </source>
</reference>
<feature type="region of interest" description="Disordered" evidence="1">
    <location>
        <begin position="204"/>
        <end position="224"/>
    </location>
</feature>
<feature type="non-terminal residue" evidence="2">
    <location>
        <position position="1"/>
    </location>
</feature>
<dbReference type="Proteomes" id="UP001445076">
    <property type="component" value="Unassembled WGS sequence"/>
</dbReference>